<evidence type="ECO:0000256" key="1">
    <source>
        <dbReference type="SAM" id="SignalP"/>
    </source>
</evidence>
<dbReference type="Gene3D" id="1.10.238.10">
    <property type="entry name" value="EF-hand"/>
    <property type="match status" value="1"/>
</dbReference>
<keyword evidence="1" id="KW-0732">Signal</keyword>
<dbReference type="InterPro" id="IPR018247">
    <property type="entry name" value="EF_Hand_1_Ca_BS"/>
</dbReference>
<dbReference type="Pfam" id="PF13202">
    <property type="entry name" value="EF-hand_5"/>
    <property type="match status" value="2"/>
</dbReference>
<dbReference type="SUPFAM" id="SSF47473">
    <property type="entry name" value="EF-hand"/>
    <property type="match status" value="1"/>
</dbReference>
<comment type="caution">
    <text evidence="3">The sequence shown here is derived from an EMBL/GenBank/DDBJ whole genome shotgun (WGS) entry which is preliminary data.</text>
</comment>
<reference evidence="3 4" key="1">
    <citation type="submission" date="2015-03" db="EMBL/GenBank/DDBJ databases">
        <title>Genome sequence of Pseudoalteromonas aurantia.</title>
        <authorList>
            <person name="Xie B.-B."/>
            <person name="Rong J.-C."/>
            <person name="Qin Q.-L."/>
            <person name="Zhang Y.-Z."/>
        </authorList>
    </citation>
    <scope>NUCLEOTIDE SEQUENCE [LARGE SCALE GENOMIC DNA]</scope>
    <source>
        <strain evidence="3 4">208</strain>
    </source>
</reference>
<sequence>MKAALLILTVSISTGVIANSEFTQLDTNNDGAISLSESKANPSVMAQFKDLDTDNNGRLSKGEYSHFVKK</sequence>
<gene>
    <name evidence="3" type="ORF">PAUR_b0843</name>
</gene>
<name>A0ABR9EIC9_9GAMM</name>
<dbReference type="Proteomes" id="UP000615755">
    <property type="component" value="Unassembled WGS sequence"/>
</dbReference>
<feature type="chain" id="PRO_5046383875" description="EF-hand domain-containing protein" evidence="1">
    <location>
        <begin position="19"/>
        <end position="70"/>
    </location>
</feature>
<feature type="domain" description="EF-hand" evidence="2">
    <location>
        <begin position="46"/>
        <end position="68"/>
    </location>
</feature>
<accession>A0ABR9EIC9</accession>
<feature type="domain" description="EF-hand" evidence="2">
    <location>
        <begin position="22"/>
        <end position="37"/>
    </location>
</feature>
<proteinExistence type="predicted"/>
<protein>
    <recommendedName>
        <fullName evidence="2">EF-hand domain-containing protein</fullName>
    </recommendedName>
</protein>
<evidence type="ECO:0000313" key="3">
    <source>
        <dbReference type="EMBL" id="MBE0370751.1"/>
    </source>
</evidence>
<dbReference type="PROSITE" id="PS00018">
    <property type="entry name" value="EF_HAND_1"/>
    <property type="match status" value="1"/>
</dbReference>
<dbReference type="InterPro" id="IPR002048">
    <property type="entry name" value="EF_hand_dom"/>
</dbReference>
<evidence type="ECO:0000259" key="2">
    <source>
        <dbReference type="Pfam" id="PF13202"/>
    </source>
</evidence>
<dbReference type="EMBL" id="AQGV01000015">
    <property type="protein sequence ID" value="MBE0370751.1"/>
    <property type="molecule type" value="Genomic_DNA"/>
</dbReference>
<evidence type="ECO:0000313" key="4">
    <source>
        <dbReference type="Proteomes" id="UP000615755"/>
    </source>
</evidence>
<organism evidence="3 4">
    <name type="scientific">Pseudoalteromonas aurantia 208</name>
    <dbReference type="NCBI Taxonomy" id="1314867"/>
    <lineage>
        <taxon>Bacteria</taxon>
        <taxon>Pseudomonadati</taxon>
        <taxon>Pseudomonadota</taxon>
        <taxon>Gammaproteobacteria</taxon>
        <taxon>Alteromonadales</taxon>
        <taxon>Pseudoalteromonadaceae</taxon>
        <taxon>Pseudoalteromonas</taxon>
    </lineage>
</organism>
<dbReference type="RefSeq" id="WP_192509804.1">
    <property type="nucleotide sequence ID" value="NZ_AQGV01000015.1"/>
</dbReference>
<dbReference type="InterPro" id="IPR011992">
    <property type="entry name" value="EF-hand-dom_pair"/>
</dbReference>
<feature type="signal peptide" evidence="1">
    <location>
        <begin position="1"/>
        <end position="18"/>
    </location>
</feature>
<keyword evidence="4" id="KW-1185">Reference proteome</keyword>